<organism evidence="2 3">
    <name type="scientific">Microcystis aeruginosa SPC777</name>
    <dbReference type="NCBI Taxonomy" id="482300"/>
    <lineage>
        <taxon>Bacteria</taxon>
        <taxon>Bacillati</taxon>
        <taxon>Cyanobacteriota</taxon>
        <taxon>Cyanophyceae</taxon>
        <taxon>Oscillatoriophycideae</taxon>
        <taxon>Chroococcales</taxon>
        <taxon>Microcystaceae</taxon>
        <taxon>Microcystis</taxon>
    </lineage>
</organism>
<evidence type="ECO:0000313" key="3">
    <source>
        <dbReference type="Proteomes" id="UP000014617"/>
    </source>
</evidence>
<feature type="region of interest" description="Disordered" evidence="1">
    <location>
        <begin position="52"/>
        <end position="74"/>
    </location>
</feature>
<dbReference type="AlphaFoldDB" id="S3JG01"/>
<evidence type="ECO:0000313" key="2">
    <source>
        <dbReference type="EMBL" id="EPF24633.1"/>
    </source>
</evidence>
<proteinExistence type="predicted"/>
<dbReference type="PATRIC" id="fig|482300.6.peg.450"/>
<protein>
    <submittedName>
        <fullName evidence="2">Uncharacterized protein</fullName>
    </submittedName>
</protein>
<dbReference type="Proteomes" id="UP000014617">
    <property type="component" value="Unassembled WGS sequence"/>
</dbReference>
<evidence type="ECO:0000256" key="1">
    <source>
        <dbReference type="SAM" id="MobiDB-lite"/>
    </source>
</evidence>
<reference evidence="2 3" key="1">
    <citation type="journal article" date="2013" name="Genome Announc.">
        <title>Draft Genome Sequence of the Brazilian Toxic Bloom-Forming Cyanobacterium Microcystis aeruginosa Strain SPC777.</title>
        <authorList>
            <person name="Fiore M.F."/>
            <person name="Alvarenga D.O."/>
            <person name="Varani A.M."/>
            <person name="Hoff-Risseti C."/>
            <person name="Crespim E."/>
            <person name="Ramos R.T."/>
            <person name="Silva A."/>
            <person name="Schaker P.D."/>
            <person name="Heck K."/>
            <person name="Rigonato J."/>
            <person name="Schneider M.P."/>
        </authorList>
    </citation>
    <scope>NUCLEOTIDE SEQUENCE [LARGE SCALE GENOMIC DNA]</scope>
    <source>
        <strain evidence="3">SPC 777</strain>
    </source>
</reference>
<sequence length="74" mass="8160">MPDINGNITPYRNGVALTNYTFKSVIRDGNLNRMQTWGKEGNSTAGEITFYSTPEVNTDPNPPTGYTGNWFQGA</sequence>
<gene>
    <name evidence="2" type="ORF">MAESPC_00388</name>
</gene>
<accession>S3JG01</accession>
<name>S3JG01_MICAE</name>
<comment type="caution">
    <text evidence="2">The sequence shown here is derived from an EMBL/GenBank/DDBJ whole genome shotgun (WGS) entry which is preliminary data.</text>
</comment>
<dbReference type="EMBL" id="ASZQ01000036">
    <property type="protein sequence ID" value="EPF24633.1"/>
    <property type="molecule type" value="Genomic_DNA"/>
</dbReference>